<gene>
    <name evidence="2" type="ORF">HYG79_07470</name>
</gene>
<dbReference type="SUPFAM" id="SSF89392">
    <property type="entry name" value="Prokaryotic lipoproteins and lipoprotein localization factors"/>
    <property type="match status" value="1"/>
</dbReference>
<proteinExistence type="predicted"/>
<dbReference type="PROSITE" id="PS51257">
    <property type="entry name" value="PROKAR_LIPOPROTEIN"/>
    <property type="match status" value="1"/>
</dbReference>
<organism evidence="2 3">
    <name type="scientific">Costertonia aggregata</name>
    <dbReference type="NCBI Taxonomy" id="343403"/>
    <lineage>
        <taxon>Bacteria</taxon>
        <taxon>Pseudomonadati</taxon>
        <taxon>Bacteroidota</taxon>
        <taxon>Flavobacteriia</taxon>
        <taxon>Flavobacteriales</taxon>
        <taxon>Flavobacteriaceae</taxon>
        <taxon>Costertonia</taxon>
    </lineage>
</organism>
<evidence type="ECO:0000256" key="1">
    <source>
        <dbReference type="ARBA" id="ARBA00022729"/>
    </source>
</evidence>
<reference evidence="2 3" key="1">
    <citation type="journal article" date="2006" name="Int. J. Syst. Evol. Microbiol.">
        <title>Costertonia aggregata gen. nov., sp. nov., a mesophilic marine bacterium of the family Flavobacteriaceae, isolated from a mature biofilm.</title>
        <authorList>
            <person name="Kwon K.K."/>
            <person name="Lee Y.K."/>
            <person name="Lee H.K."/>
        </authorList>
    </citation>
    <scope>NUCLEOTIDE SEQUENCE [LARGE SCALE GENOMIC DNA]</scope>
    <source>
        <strain evidence="2 3">KCCM 42265</strain>
    </source>
</reference>
<evidence type="ECO:0000313" key="2">
    <source>
        <dbReference type="EMBL" id="QLG45193.1"/>
    </source>
</evidence>
<evidence type="ECO:0000313" key="3">
    <source>
        <dbReference type="Proteomes" id="UP000509302"/>
    </source>
</evidence>
<keyword evidence="3" id="KW-1185">Reference proteome</keyword>
<sequence>MNINSRSIFEKILILSVFCLVSISCKTNKIIADGKVDNTLSAKGVIKKHYGSKLDFKTLSGKMKIDYSDGQSSQGVSVSLRMEKDKAIWLSAPLGMVKVYITPQKVSFYNKLQNEYFNGDFSYLSQLLGTELDFENLQNLLLGEAVLDLRKERYNAEVVANTYQLKPRKPLDLFKILFQIEPKHFKMASQQLSQPLEKRLLEINYQEYQEVDSQMIPNSIAIAAIQGNERTTIDIDYRNIELNKSIKFPYKIPKGFDEIILK</sequence>
<accession>A0A7H9AP79</accession>
<dbReference type="InterPro" id="IPR025634">
    <property type="entry name" value="DUF4292"/>
</dbReference>
<dbReference type="EMBL" id="CP058595">
    <property type="protein sequence ID" value="QLG45193.1"/>
    <property type="molecule type" value="Genomic_DNA"/>
</dbReference>
<dbReference type="Pfam" id="PF14125">
    <property type="entry name" value="DUF4292"/>
    <property type="match status" value="1"/>
</dbReference>
<protein>
    <submittedName>
        <fullName evidence="2">DUF4292 domain-containing protein</fullName>
    </submittedName>
</protein>
<dbReference type="KEGG" id="cagg:HYG79_07470"/>
<name>A0A7H9AP79_9FLAO</name>
<dbReference type="InterPro" id="IPR029046">
    <property type="entry name" value="LolA/LolB/LppX"/>
</dbReference>
<dbReference type="Proteomes" id="UP000509302">
    <property type="component" value="Chromosome"/>
</dbReference>
<keyword evidence="1" id="KW-0732">Signal</keyword>
<dbReference type="RefSeq" id="WP_179241483.1">
    <property type="nucleotide sequence ID" value="NZ_CP058595.1"/>
</dbReference>
<dbReference type="AlphaFoldDB" id="A0A7H9AP79"/>
<dbReference type="Gene3D" id="2.50.20.10">
    <property type="entry name" value="Lipoprotein localisation LolA/LolB/LppX"/>
    <property type="match status" value="1"/>
</dbReference>